<dbReference type="EMBL" id="JAACJJ010000017">
    <property type="protein sequence ID" value="KAF5323733.1"/>
    <property type="molecule type" value="Genomic_DNA"/>
</dbReference>
<gene>
    <name evidence="2" type="ORF">D9619_012974</name>
</gene>
<organism evidence="2 3">
    <name type="scientific">Psilocybe cf. subviscida</name>
    <dbReference type="NCBI Taxonomy" id="2480587"/>
    <lineage>
        <taxon>Eukaryota</taxon>
        <taxon>Fungi</taxon>
        <taxon>Dikarya</taxon>
        <taxon>Basidiomycota</taxon>
        <taxon>Agaricomycotina</taxon>
        <taxon>Agaricomycetes</taxon>
        <taxon>Agaricomycetidae</taxon>
        <taxon>Agaricales</taxon>
        <taxon>Agaricineae</taxon>
        <taxon>Strophariaceae</taxon>
        <taxon>Psilocybe</taxon>
    </lineage>
</organism>
<accession>A0A8H5BIK1</accession>
<proteinExistence type="predicted"/>
<keyword evidence="3" id="KW-1185">Reference proteome</keyword>
<evidence type="ECO:0000256" key="1">
    <source>
        <dbReference type="SAM" id="MobiDB-lite"/>
    </source>
</evidence>
<protein>
    <submittedName>
        <fullName evidence="2">Uncharacterized protein</fullName>
    </submittedName>
</protein>
<comment type="caution">
    <text evidence="2">The sequence shown here is derived from an EMBL/GenBank/DDBJ whole genome shotgun (WGS) entry which is preliminary data.</text>
</comment>
<name>A0A8H5BIK1_9AGAR</name>
<dbReference type="Proteomes" id="UP000567179">
    <property type="component" value="Unassembled WGS sequence"/>
</dbReference>
<evidence type="ECO:0000313" key="3">
    <source>
        <dbReference type="Proteomes" id="UP000567179"/>
    </source>
</evidence>
<feature type="compositionally biased region" description="Basic and acidic residues" evidence="1">
    <location>
        <begin position="78"/>
        <end position="87"/>
    </location>
</feature>
<reference evidence="2 3" key="1">
    <citation type="journal article" date="2020" name="ISME J.">
        <title>Uncovering the hidden diversity of litter-decomposition mechanisms in mushroom-forming fungi.</title>
        <authorList>
            <person name="Floudas D."/>
            <person name="Bentzer J."/>
            <person name="Ahren D."/>
            <person name="Johansson T."/>
            <person name="Persson P."/>
            <person name="Tunlid A."/>
        </authorList>
    </citation>
    <scope>NUCLEOTIDE SEQUENCE [LARGE SCALE GENOMIC DNA]</scope>
    <source>
        <strain evidence="2 3">CBS 101986</strain>
    </source>
</reference>
<sequence>MHPLSYTHRRGVLERRQVLPSGNDFANLAPSQMADRMTPISLQVSPPRTSARSLEFDFRCGVDAHAGHGSDSDEDRVDEVGLHPVMD</sequence>
<feature type="region of interest" description="Disordered" evidence="1">
    <location>
        <begin position="65"/>
        <end position="87"/>
    </location>
</feature>
<evidence type="ECO:0000313" key="2">
    <source>
        <dbReference type="EMBL" id="KAF5323733.1"/>
    </source>
</evidence>
<dbReference type="AlphaFoldDB" id="A0A8H5BIK1"/>